<dbReference type="OMA" id="YARCPES"/>
<dbReference type="Gene3D" id="3.30.420.10">
    <property type="entry name" value="Ribonuclease H-like superfamily/Ribonuclease H"/>
    <property type="match status" value="1"/>
</dbReference>
<dbReference type="EMBL" id="KI392446">
    <property type="protein sequence ID" value="ERN16418.1"/>
    <property type="molecule type" value="Genomic_DNA"/>
</dbReference>
<evidence type="ECO:0000313" key="1">
    <source>
        <dbReference type="EMBL" id="ERN16418.1"/>
    </source>
</evidence>
<dbReference type="HOGENOM" id="CLU_2815812_0_0_1"/>
<name>U5D7R7_AMBTC</name>
<sequence>MSCRYVRCNGSVSIVPAAYYADLAAFRGRHCRDHVERSEGGLGGWGSVPIRVMPSVKDRVKRFMFYY</sequence>
<organism evidence="1 2">
    <name type="scientific">Amborella trichopoda</name>
    <dbReference type="NCBI Taxonomy" id="13333"/>
    <lineage>
        <taxon>Eukaryota</taxon>
        <taxon>Viridiplantae</taxon>
        <taxon>Streptophyta</taxon>
        <taxon>Embryophyta</taxon>
        <taxon>Tracheophyta</taxon>
        <taxon>Spermatophyta</taxon>
        <taxon>Magnoliopsida</taxon>
        <taxon>Amborellales</taxon>
        <taxon>Amborellaceae</taxon>
        <taxon>Amborella</taxon>
    </lineage>
</organism>
<evidence type="ECO:0008006" key="3">
    <source>
        <dbReference type="Google" id="ProtNLM"/>
    </source>
</evidence>
<reference evidence="2" key="1">
    <citation type="journal article" date="2013" name="Science">
        <title>The Amborella genome and the evolution of flowering plants.</title>
        <authorList>
            <consortium name="Amborella Genome Project"/>
        </authorList>
    </citation>
    <scope>NUCLEOTIDE SEQUENCE [LARGE SCALE GENOMIC DNA]</scope>
</reference>
<accession>U5D7R7</accession>
<protein>
    <recommendedName>
        <fullName evidence="3">Piwi domain-containing protein</fullName>
    </recommendedName>
</protein>
<dbReference type="GO" id="GO:0003676">
    <property type="term" value="F:nucleic acid binding"/>
    <property type="evidence" value="ECO:0007669"/>
    <property type="project" value="InterPro"/>
</dbReference>
<dbReference type="STRING" id="13333.U5D7R7"/>
<dbReference type="InterPro" id="IPR036397">
    <property type="entry name" value="RNaseH_sf"/>
</dbReference>
<gene>
    <name evidence="1" type="ORF">AMTR_s00052p00153860</name>
</gene>
<keyword evidence="2" id="KW-1185">Reference proteome</keyword>
<dbReference type="Gramene" id="ERN16418">
    <property type="protein sequence ID" value="ERN16418"/>
    <property type="gene ID" value="AMTR_s00052p00153860"/>
</dbReference>
<dbReference type="AlphaFoldDB" id="U5D7R7"/>
<proteinExistence type="predicted"/>
<dbReference type="Proteomes" id="UP000017836">
    <property type="component" value="Unassembled WGS sequence"/>
</dbReference>
<evidence type="ECO:0000313" key="2">
    <source>
        <dbReference type="Proteomes" id="UP000017836"/>
    </source>
</evidence>